<dbReference type="Gene3D" id="3.40.50.10810">
    <property type="entry name" value="Tandem AAA-ATPase domain"/>
    <property type="match status" value="1"/>
</dbReference>
<keyword evidence="2" id="KW-0378">Hydrolase</keyword>
<dbReference type="Gene3D" id="3.40.50.300">
    <property type="entry name" value="P-loop containing nucleotide triphosphate hydrolases"/>
    <property type="match status" value="1"/>
</dbReference>
<dbReference type="InterPro" id="IPR027417">
    <property type="entry name" value="P-loop_NTPase"/>
</dbReference>
<dbReference type="Pfam" id="PF00271">
    <property type="entry name" value="Helicase_C"/>
    <property type="match status" value="1"/>
</dbReference>
<dbReference type="InterPro" id="IPR001650">
    <property type="entry name" value="Helicase_C-like"/>
</dbReference>
<feature type="compositionally biased region" description="Polar residues" evidence="4">
    <location>
        <begin position="1"/>
        <end position="11"/>
    </location>
</feature>
<evidence type="ECO:0000256" key="1">
    <source>
        <dbReference type="ARBA" id="ARBA00022741"/>
    </source>
</evidence>
<evidence type="ECO:0008006" key="9">
    <source>
        <dbReference type="Google" id="ProtNLM"/>
    </source>
</evidence>
<organism evidence="7 8">
    <name type="scientific">Calocera cornea HHB12733</name>
    <dbReference type="NCBI Taxonomy" id="1353952"/>
    <lineage>
        <taxon>Eukaryota</taxon>
        <taxon>Fungi</taxon>
        <taxon>Dikarya</taxon>
        <taxon>Basidiomycota</taxon>
        <taxon>Agaricomycotina</taxon>
        <taxon>Dacrymycetes</taxon>
        <taxon>Dacrymycetales</taxon>
        <taxon>Dacrymycetaceae</taxon>
        <taxon>Calocera</taxon>
    </lineage>
</organism>
<dbReference type="PROSITE" id="PS51192">
    <property type="entry name" value="HELICASE_ATP_BIND_1"/>
    <property type="match status" value="1"/>
</dbReference>
<evidence type="ECO:0000256" key="4">
    <source>
        <dbReference type="SAM" id="MobiDB-lite"/>
    </source>
</evidence>
<keyword evidence="1" id="KW-0547">Nucleotide-binding</keyword>
<keyword evidence="3" id="KW-0067">ATP-binding</keyword>
<dbReference type="EMBL" id="KV423963">
    <property type="protein sequence ID" value="KZT57459.1"/>
    <property type="molecule type" value="Genomic_DNA"/>
</dbReference>
<dbReference type="AlphaFoldDB" id="A0A165G0W3"/>
<protein>
    <recommendedName>
        <fullName evidence="9">SNF2 family DNA-dependent ATPase</fullName>
    </recommendedName>
</protein>
<dbReference type="SUPFAM" id="SSF52540">
    <property type="entry name" value="P-loop containing nucleoside triphosphate hydrolases"/>
    <property type="match status" value="2"/>
</dbReference>
<feature type="domain" description="Helicase ATP-binding" evidence="5">
    <location>
        <begin position="164"/>
        <end position="364"/>
    </location>
</feature>
<feature type="region of interest" description="Disordered" evidence="4">
    <location>
        <begin position="1"/>
        <end position="40"/>
    </location>
</feature>
<feature type="region of interest" description="Disordered" evidence="4">
    <location>
        <begin position="70"/>
        <end position="142"/>
    </location>
</feature>
<reference evidence="7 8" key="1">
    <citation type="journal article" date="2016" name="Mol. Biol. Evol.">
        <title>Comparative Genomics of Early-Diverging Mushroom-Forming Fungi Provides Insights into the Origins of Lignocellulose Decay Capabilities.</title>
        <authorList>
            <person name="Nagy L.G."/>
            <person name="Riley R."/>
            <person name="Tritt A."/>
            <person name="Adam C."/>
            <person name="Daum C."/>
            <person name="Floudas D."/>
            <person name="Sun H."/>
            <person name="Yadav J.S."/>
            <person name="Pangilinan J."/>
            <person name="Larsson K.H."/>
            <person name="Matsuura K."/>
            <person name="Barry K."/>
            <person name="Labutti K."/>
            <person name="Kuo R."/>
            <person name="Ohm R.A."/>
            <person name="Bhattacharya S.S."/>
            <person name="Shirouzu T."/>
            <person name="Yoshinaga Y."/>
            <person name="Martin F.M."/>
            <person name="Grigoriev I.V."/>
            <person name="Hibbett D.S."/>
        </authorList>
    </citation>
    <scope>NUCLEOTIDE SEQUENCE [LARGE SCALE GENOMIC DNA]</scope>
    <source>
        <strain evidence="7 8">HHB12733</strain>
    </source>
</reference>
<gene>
    <name evidence="7" type="ORF">CALCODRAFT_496102</name>
</gene>
<dbReference type="GO" id="GO:0005524">
    <property type="term" value="F:ATP binding"/>
    <property type="evidence" value="ECO:0007669"/>
    <property type="project" value="InterPro"/>
</dbReference>
<keyword evidence="8" id="KW-1185">Reference proteome</keyword>
<dbReference type="PROSITE" id="PS51194">
    <property type="entry name" value="HELICASE_CTER"/>
    <property type="match status" value="1"/>
</dbReference>
<evidence type="ECO:0000259" key="6">
    <source>
        <dbReference type="PROSITE" id="PS51194"/>
    </source>
</evidence>
<dbReference type="SMART" id="SM00490">
    <property type="entry name" value="HELICc"/>
    <property type="match status" value="1"/>
</dbReference>
<sequence length="869" mass="97678">MDSSAVSTTGPDTPLEPSSLPAPEALKFSSDPPPPLTVDADSTKRFARLQYLLKQSTAYSGIMRDIMQKQTAERVRKEQQHAAAAAKGETEGKGRRGRRAGEGKKRGREEYELGELDKEAIDAASERKDTKEEKDDGEPWIDQPKLVTGATLRAYQRIGLNWLVTLHSNGLNGILADEMGLGKTLQVIALLAHLREHGVWGPFLIVCPLSVMHNWVAEFEKFTPSIPVVMYHGTPDERRELQRTVLVPPYKDRGPAPKKLKLLKPVGRKSAPGTRTGTPAASTEETFPIVVTTYEMVIRDKAFLGTFKWKHLIVDEGHRLKNMESRIIKEIKLYHSDNRLILTGTPLQNNLAELWSLLNFILPDIFDDLDAFQQWFDFDEITSAPSDSVSAAHLSSEQTAQIVNSLHDILKPFLLRRLKTDVEIDLPPKKEYVLYAPLTQAQSELYKAIAGGGVREWLIEKKTGGAKRKVLPQVEEDDDEEDEEVRGKRYKRKLRKGRKVSYAHALEDNDDKYMKQWEENAGKEPEAEEEEEKTAEQVGAEWVMAKARKSVANMNLQNRVMQLRKVCSHPFLFEWPIDPATGQQVVNDELVGESGKMLLLDRLLEALFKEKHKVLLFSQFTTMLDIVQDWATEFKGWDICRIDGSTPPLDRRSEMDRFNKGGDAPDAPRLFLLSTRAGGLGINLTSADTVIFYDQDWNPQMDLQAQDRAHRIGQTKPVLIFRLVAAHTIETNILQRAGQKRKLEALVIAKGKFRRPDGTMETKRESLAEMAASMLALEGEKINIVAHGDEIISDKDLEVLLDRSPEAFSGRATGWTAGASEVKRVASPGKKKGAEQKRLRSKGVAFEVIETQVDEASERLAKVMGENDE</sequence>
<dbReference type="InParanoid" id="A0A165G0W3"/>
<evidence type="ECO:0000256" key="2">
    <source>
        <dbReference type="ARBA" id="ARBA00022801"/>
    </source>
</evidence>
<evidence type="ECO:0000259" key="5">
    <source>
        <dbReference type="PROSITE" id="PS51192"/>
    </source>
</evidence>
<dbReference type="InterPro" id="IPR038718">
    <property type="entry name" value="SNF2-like_sf"/>
</dbReference>
<dbReference type="InterPro" id="IPR014001">
    <property type="entry name" value="Helicase_ATP-bd"/>
</dbReference>
<proteinExistence type="predicted"/>
<dbReference type="CDD" id="cd18793">
    <property type="entry name" value="SF2_C_SNF"/>
    <property type="match status" value="1"/>
</dbReference>
<dbReference type="STRING" id="1353952.A0A165G0W3"/>
<accession>A0A165G0W3</accession>
<dbReference type="InterPro" id="IPR000330">
    <property type="entry name" value="SNF2_N"/>
</dbReference>
<feature type="compositionally biased region" description="Basic and acidic residues" evidence="4">
    <location>
        <begin position="88"/>
        <end position="134"/>
    </location>
</feature>
<dbReference type="GO" id="GO:0016787">
    <property type="term" value="F:hydrolase activity"/>
    <property type="evidence" value="ECO:0007669"/>
    <property type="project" value="UniProtKB-KW"/>
</dbReference>
<dbReference type="SMART" id="SM00487">
    <property type="entry name" value="DEXDc"/>
    <property type="match status" value="1"/>
</dbReference>
<feature type="compositionally biased region" description="Basic and acidic residues" evidence="4">
    <location>
        <begin position="71"/>
        <end position="80"/>
    </location>
</feature>
<evidence type="ECO:0000313" key="8">
    <source>
        <dbReference type="Proteomes" id="UP000076842"/>
    </source>
</evidence>
<dbReference type="Proteomes" id="UP000076842">
    <property type="component" value="Unassembled WGS sequence"/>
</dbReference>
<dbReference type="PANTHER" id="PTHR10799">
    <property type="entry name" value="SNF2/RAD54 HELICASE FAMILY"/>
    <property type="match status" value="1"/>
</dbReference>
<feature type="domain" description="Helicase C-terminal" evidence="6">
    <location>
        <begin position="599"/>
        <end position="754"/>
    </location>
</feature>
<dbReference type="OrthoDB" id="5857104at2759"/>
<dbReference type="InterPro" id="IPR049730">
    <property type="entry name" value="SNF2/RAD54-like_C"/>
</dbReference>
<dbReference type="Pfam" id="PF00176">
    <property type="entry name" value="SNF2-rel_dom"/>
    <property type="match status" value="1"/>
</dbReference>
<name>A0A165G0W3_9BASI</name>
<evidence type="ECO:0000256" key="3">
    <source>
        <dbReference type="ARBA" id="ARBA00022840"/>
    </source>
</evidence>
<evidence type="ECO:0000313" key="7">
    <source>
        <dbReference type="EMBL" id="KZT57459.1"/>
    </source>
</evidence>